<reference evidence="1" key="1">
    <citation type="submission" date="2016-02" db="EMBL/GenBank/DDBJ databases">
        <title>WGS assembly of Manihot esculenta.</title>
        <authorList>
            <person name="Bredeson J.V."/>
            <person name="Prochnik S.E."/>
            <person name="Lyons J.B."/>
            <person name="Schmutz J."/>
            <person name="Grimwood J."/>
            <person name="Vrebalov J."/>
            <person name="Bart R.S."/>
            <person name="Amuge T."/>
            <person name="Ferguson M.E."/>
            <person name="Green R."/>
            <person name="Putnam N."/>
            <person name="Stites J."/>
            <person name="Rounsley S."/>
            <person name="Rokhsar D.S."/>
        </authorList>
    </citation>
    <scope>NUCLEOTIDE SEQUENCE [LARGE SCALE GENOMIC DNA]</scope>
    <source>
        <tissue evidence="1">Leaf</tissue>
    </source>
</reference>
<accession>A0A2C9VGI4</accession>
<dbReference type="EMBL" id="CM004394">
    <property type="protein sequence ID" value="OAY43463.1"/>
    <property type="molecule type" value="Genomic_DNA"/>
</dbReference>
<sequence length="64" mass="7069">MIIELIIFSSYSDDDNGGRGCGFSFYFSQCGIRVATKATIPYLKQSEAVIVASIEKLVIMDEKV</sequence>
<evidence type="ECO:0000313" key="1">
    <source>
        <dbReference type="EMBL" id="OAY43463.1"/>
    </source>
</evidence>
<organism evidence="1">
    <name type="scientific">Manihot esculenta</name>
    <name type="common">Cassava</name>
    <name type="synonym">Jatropha manihot</name>
    <dbReference type="NCBI Taxonomy" id="3983"/>
    <lineage>
        <taxon>Eukaryota</taxon>
        <taxon>Viridiplantae</taxon>
        <taxon>Streptophyta</taxon>
        <taxon>Embryophyta</taxon>
        <taxon>Tracheophyta</taxon>
        <taxon>Spermatophyta</taxon>
        <taxon>Magnoliopsida</taxon>
        <taxon>eudicotyledons</taxon>
        <taxon>Gunneridae</taxon>
        <taxon>Pentapetalae</taxon>
        <taxon>rosids</taxon>
        <taxon>fabids</taxon>
        <taxon>Malpighiales</taxon>
        <taxon>Euphorbiaceae</taxon>
        <taxon>Crotonoideae</taxon>
        <taxon>Manihoteae</taxon>
        <taxon>Manihot</taxon>
    </lineage>
</organism>
<proteinExistence type="predicted"/>
<name>A0A2C9VGI4_MANES</name>
<gene>
    <name evidence="1" type="ORF">MANES_08G072400</name>
</gene>
<protein>
    <submittedName>
        <fullName evidence="1">Uncharacterized protein</fullName>
    </submittedName>
</protein>
<dbReference type="AlphaFoldDB" id="A0A2C9VGI4"/>